<dbReference type="Pfam" id="PF02565">
    <property type="entry name" value="RecO_C"/>
    <property type="match status" value="1"/>
</dbReference>
<evidence type="ECO:0000256" key="3">
    <source>
        <dbReference type="ARBA" id="ARBA00012177"/>
    </source>
</evidence>
<evidence type="ECO:0000256" key="10">
    <source>
        <dbReference type="ARBA" id="ARBA00023134"/>
    </source>
</evidence>
<dbReference type="GO" id="GO:0034963">
    <property type="term" value="P:box C/D sno(s)RNA processing"/>
    <property type="evidence" value="ECO:0007669"/>
    <property type="project" value="UniProtKB-ARBA"/>
</dbReference>
<dbReference type="PANTHER" id="PTHR42698:SF1">
    <property type="entry name" value="GTPASE ERA, MITOCHONDRIAL"/>
    <property type="match status" value="1"/>
</dbReference>
<dbReference type="InterPro" id="IPR036389">
    <property type="entry name" value="RNase_III_sf"/>
</dbReference>
<name>A0A9P6RPT9_9FUNG</name>
<dbReference type="EMBL" id="JAAAIN010000003">
    <property type="protein sequence ID" value="KAG0323419.1"/>
    <property type="molecule type" value="Genomic_DNA"/>
</dbReference>
<dbReference type="InterPro" id="IPR000999">
    <property type="entry name" value="RNase_III_dom"/>
</dbReference>
<dbReference type="GO" id="GO:0019843">
    <property type="term" value="F:rRNA binding"/>
    <property type="evidence" value="ECO:0007669"/>
    <property type="project" value="TreeGrafter"/>
</dbReference>
<evidence type="ECO:0000256" key="7">
    <source>
        <dbReference type="ARBA" id="ARBA00022759"/>
    </source>
</evidence>
<dbReference type="InterPro" id="IPR004044">
    <property type="entry name" value="KH_dom_type_2"/>
</dbReference>
<dbReference type="InterPro" id="IPR012340">
    <property type="entry name" value="NA-bd_OB-fold"/>
</dbReference>
<dbReference type="AlphaFoldDB" id="A0A9P6RPT9"/>
<dbReference type="Gene3D" id="3.40.50.300">
    <property type="entry name" value="P-loop containing nucleotide triphosphate hydrolases"/>
    <property type="match status" value="1"/>
</dbReference>
<dbReference type="InterPro" id="IPR006073">
    <property type="entry name" value="GTP-bd"/>
</dbReference>
<evidence type="ECO:0000256" key="12">
    <source>
        <dbReference type="ARBA" id="ARBA00033409"/>
    </source>
</evidence>
<gene>
    <name evidence="18" type="ORF">BGZ97_006781</name>
</gene>
<dbReference type="SUPFAM" id="SSF50249">
    <property type="entry name" value="Nucleic acid-binding proteins"/>
    <property type="match status" value="1"/>
</dbReference>
<evidence type="ECO:0000256" key="14">
    <source>
        <dbReference type="PROSITE-ProRule" id="PRU01050"/>
    </source>
</evidence>
<comment type="caution">
    <text evidence="18">The sequence shown here is derived from an EMBL/GenBank/DDBJ whole genome shotgun (WGS) entry which is preliminary data.</text>
</comment>
<dbReference type="InterPro" id="IPR003717">
    <property type="entry name" value="RecO"/>
</dbReference>
<dbReference type="NCBIfam" id="TIGR02191">
    <property type="entry name" value="RNaseIII"/>
    <property type="match status" value="1"/>
</dbReference>
<comment type="similarity">
    <text evidence="14">Belongs to the TRAFAC class TrmE-Era-EngA-EngB-Septin-like GTPase superfamily. Era GTPase family.</text>
</comment>
<dbReference type="InterPro" id="IPR042242">
    <property type="entry name" value="RecO_C"/>
</dbReference>
<dbReference type="InterPro" id="IPR005662">
    <property type="entry name" value="GTPase_Era-like"/>
</dbReference>
<dbReference type="NCBIfam" id="TIGR00613">
    <property type="entry name" value="reco"/>
    <property type="match status" value="1"/>
</dbReference>
<dbReference type="HAMAP" id="MF_00201">
    <property type="entry name" value="RecO"/>
    <property type="match status" value="1"/>
</dbReference>
<keyword evidence="8" id="KW-0378">Hydrolase</keyword>
<dbReference type="InterPro" id="IPR022572">
    <property type="entry name" value="DNA_rep/recomb_RecO_N"/>
</dbReference>
<comment type="similarity">
    <text evidence="2">Belongs to the RecO family.</text>
</comment>
<dbReference type="GO" id="GO:0005829">
    <property type="term" value="C:cytosol"/>
    <property type="evidence" value="ECO:0007669"/>
    <property type="project" value="TreeGrafter"/>
</dbReference>
<organism evidence="18 19">
    <name type="scientific">Linnemannia gamsii</name>
    <dbReference type="NCBI Taxonomy" id="64522"/>
    <lineage>
        <taxon>Eukaryota</taxon>
        <taxon>Fungi</taxon>
        <taxon>Fungi incertae sedis</taxon>
        <taxon>Mucoromycota</taxon>
        <taxon>Mortierellomycotina</taxon>
        <taxon>Mortierellomycetes</taxon>
        <taxon>Mortierellales</taxon>
        <taxon>Mortierellaceae</taxon>
        <taxon>Linnemannia</taxon>
    </lineage>
</organism>
<reference evidence="18" key="1">
    <citation type="journal article" date="2020" name="Fungal Divers.">
        <title>Resolving the Mortierellaceae phylogeny through synthesis of multi-gene phylogenetics and phylogenomics.</title>
        <authorList>
            <person name="Vandepol N."/>
            <person name="Liber J."/>
            <person name="Desiro A."/>
            <person name="Na H."/>
            <person name="Kennedy M."/>
            <person name="Barry K."/>
            <person name="Grigoriev I.V."/>
            <person name="Miller A.N."/>
            <person name="O'Donnell K."/>
            <person name="Stajich J.E."/>
            <person name="Bonito G."/>
        </authorList>
    </citation>
    <scope>NUCLEOTIDE SEQUENCE</scope>
    <source>
        <strain evidence="18">NVP60</strain>
    </source>
</reference>
<dbReference type="Gene3D" id="3.30.160.20">
    <property type="match status" value="1"/>
</dbReference>
<dbReference type="PROSITE" id="PS00517">
    <property type="entry name" value="RNASE_3_1"/>
    <property type="match status" value="1"/>
</dbReference>
<dbReference type="CDD" id="cd10845">
    <property type="entry name" value="DSRM_RNAse_III_family"/>
    <property type="match status" value="1"/>
</dbReference>
<dbReference type="SUPFAM" id="SSF57863">
    <property type="entry name" value="ArfGap/RecO-like zinc finger"/>
    <property type="match status" value="1"/>
</dbReference>
<feature type="domain" description="DRBM" evidence="15">
    <location>
        <begin position="152"/>
        <end position="222"/>
    </location>
</feature>
<dbReference type="SUPFAM" id="SSF52540">
    <property type="entry name" value="P-loop containing nucleoside triphosphate hydrolases"/>
    <property type="match status" value="1"/>
</dbReference>
<keyword evidence="7" id="KW-0255">Endonuclease</keyword>
<dbReference type="HAMAP" id="MF_00367">
    <property type="entry name" value="GTPase_Era"/>
    <property type="match status" value="1"/>
</dbReference>
<evidence type="ECO:0000259" key="15">
    <source>
        <dbReference type="PROSITE" id="PS50137"/>
    </source>
</evidence>
<dbReference type="PROSITE" id="PS50142">
    <property type="entry name" value="RNASE_3_2"/>
    <property type="match status" value="1"/>
</dbReference>
<dbReference type="Pfam" id="PF14622">
    <property type="entry name" value="Ribonucleas_3_3"/>
    <property type="match status" value="1"/>
</dbReference>
<dbReference type="GO" id="GO:0034475">
    <property type="term" value="P:U4 snRNA 3'-end processing"/>
    <property type="evidence" value="ECO:0007669"/>
    <property type="project" value="UniProtKB-ARBA"/>
</dbReference>
<dbReference type="InterPro" id="IPR011907">
    <property type="entry name" value="RNase_III"/>
</dbReference>
<sequence length="726" mass="80605">MPLSSLESRLHYVFRNTEYLRQAMTHRSHSASHNERLEFLGDSILNCTVAALLFKRFSALNEGDLSRVRANLVKQQSLYEIAQSLNLAESLRLGEGEIKSGGSRRPSILADTLEAILGAIYLDGGFEAAQAVIEGLYLPILEHIDPGTLGKDAKTLLQECLQSCQIPLPHYTVVATHGAAHSQQFEVECAVPIYEIKEFGFGASRRAAEQAAAKCALDAIQALPAALPAKSKRATHARKLKPSAPAKTKNKAVIQLENITSRKAQTTRHRITGIRTLPEAQYIFVDTPGFQTQHGGMLNRSLNRTVTATMSSVDLILFVVEAGHFGAEDQKVLEMIPPSAPALLITNKLDRITDKATLFPFLQKMGALRNFCEIVPLSAKRADDLDRLLTILRPYLPQGEPIYGEDDLTDRSERFLAAEILREKVFRWTGDELPYTSTVVIEKFEQEGRLRRIFATILVERDSHKAMLIGHKGEKLKRISSEARMDIEKCFDAPVYLEVWIKLQVDEILPATLAHTISSKPAGRAAMRPERRVAEQPGFVLHSYPHRETSLVLDIFSRDYGRLALVAKGAKRPYSALRGVLQTFQPLSLAWAGKSELRTLTGAEWVGGMPPLTGHALLCGFYANELLLKFCAREDPCERLFDHYVLTLTRLGAGAPPVQALRSFERILLRETGHASAFDSIAHTRKPVAADGIYVFDPERGVRAANGMEPAHWPMIAGQTLIDMEQ</sequence>
<feature type="domain" description="RNase III" evidence="16">
    <location>
        <begin position="3"/>
        <end position="125"/>
    </location>
</feature>
<dbReference type="PROSITE" id="PS51713">
    <property type="entry name" value="G_ERA"/>
    <property type="match status" value="1"/>
</dbReference>
<keyword evidence="5" id="KW-0540">Nuclease</keyword>
<evidence type="ECO:0000256" key="2">
    <source>
        <dbReference type="ARBA" id="ARBA00007452"/>
    </source>
</evidence>
<evidence type="ECO:0000256" key="6">
    <source>
        <dbReference type="ARBA" id="ARBA00022741"/>
    </source>
</evidence>
<dbReference type="Gene3D" id="2.40.50.140">
    <property type="entry name" value="Nucleic acid-binding proteins"/>
    <property type="match status" value="1"/>
</dbReference>
<evidence type="ECO:0000256" key="5">
    <source>
        <dbReference type="ARBA" id="ARBA00022722"/>
    </source>
</evidence>
<dbReference type="Pfam" id="PF00035">
    <property type="entry name" value="dsrm"/>
    <property type="match status" value="1"/>
</dbReference>
<comment type="catalytic activity">
    <reaction evidence="1">
        <text>Endonucleolytic cleavage to 5'-phosphomonoester.</text>
        <dbReference type="EC" id="3.1.26.3"/>
    </reaction>
</comment>
<evidence type="ECO:0000259" key="16">
    <source>
        <dbReference type="PROSITE" id="PS50142"/>
    </source>
</evidence>
<dbReference type="InterPro" id="IPR015946">
    <property type="entry name" value="KH_dom-like_a/b"/>
</dbReference>
<dbReference type="InterPro" id="IPR014720">
    <property type="entry name" value="dsRBD_dom"/>
</dbReference>
<dbReference type="GO" id="GO:0043024">
    <property type="term" value="F:ribosomal small subunit binding"/>
    <property type="evidence" value="ECO:0007669"/>
    <property type="project" value="TreeGrafter"/>
</dbReference>
<keyword evidence="6" id="KW-0547">Nucleotide-binding</keyword>
<evidence type="ECO:0000256" key="8">
    <source>
        <dbReference type="ARBA" id="ARBA00022801"/>
    </source>
</evidence>
<proteinExistence type="inferred from homology"/>
<dbReference type="PANTHER" id="PTHR42698">
    <property type="entry name" value="GTPASE ERA"/>
    <property type="match status" value="1"/>
</dbReference>
<dbReference type="SMART" id="SM00535">
    <property type="entry name" value="RIBOc"/>
    <property type="match status" value="1"/>
</dbReference>
<dbReference type="NCBIfam" id="NF000908">
    <property type="entry name" value="PRK00089.1"/>
    <property type="match status" value="1"/>
</dbReference>
<dbReference type="CDD" id="cd04163">
    <property type="entry name" value="Era"/>
    <property type="match status" value="1"/>
</dbReference>
<dbReference type="CDD" id="cd00593">
    <property type="entry name" value="RIBOc"/>
    <property type="match status" value="1"/>
</dbReference>
<evidence type="ECO:0000256" key="13">
    <source>
        <dbReference type="PROSITE-ProRule" id="PRU00266"/>
    </source>
</evidence>
<keyword evidence="9 13" id="KW-0694">RNA-binding</keyword>
<dbReference type="GO" id="GO:0004525">
    <property type="term" value="F:ribonuclease III activity"/>
    <property type="evidence" value="ECO:0007669"/>
    <property type="project" value="UniProtKB-EC"/>
</dbReference>
<dbReference type="GO" id="GO:0006364">
    <property type="term" value="P:rRNA processing"/>
    <property type="evidence" value="ECO:0007669"/>
    <property type="project" value="InterPro"/>
</dbReference>
<evidence type="ECO:0000313" key="19">
    <source>
        <dbReference type="Proteomes" id="UP000823405"/>
    </source>
</evidence>
<keyword evidence="11" id="KW-0233">DNA recombination</keyword>
<dbReference type="InterPro" id="IPR009019">
    <property type="entry name" value="KH_sf_prok-type"/>
</dbReference>
<protein>
    <recommendedName>
        <fullName evidence="4">DNA repair protein RecO</fullName>
        <ecNumber evidence="3">3.1.26.3</ecNumber>
    </recommendedName>
    <alternativeName>
        <fullName evidence="12">Recombination protein O</fullName>
    </alternativeName>
</protein>
<keyword evidence="10" id="KW-0342">GTP-binding</keyword>
<dbReference type="SUPFAM" id="SSF54768">
    <property type="entry name" value="dsRNA-binding domain-like"/>
    <property type="match status" value="1"/>
</dbReference>
<dbReference type="EC" id="3.1.26.3" evidence="3"/>
<dbReference type="Pfam" id="PF07650">
    <property type="entry name" value="KH_2"/>
    <property type="match status" value="1"/>
</dbReference>
<dbReference type="SUPFAM" id="SSF69065">
    <property type="entry name" value="RNase III domain-like"/>
    <property type="match status" value="1"/>
</dbReference>
<evidence type="ECO:0000256" key="1">
    <source>
        <dbReference type="ARBA" id="ARBA00000109"/>
    </source>
</evidence>
<dbReference type="Gene3D" id="1.10.1520.10">
    <property type="entry name" value="Ribonuclease III domain"/>
    <property type="match status" value="1"/>
</dbReference>
<dbReference type="OrthoDB" id="416741at2759"/>
<feature type="domain" description="Era-type G" evidence="17">
    <location>
        <begin position="259"/>
        <end position="398"/>
    </location>
</feature>
<dbReference type="GO" id="GO:0005525">
    <property type="term" value="F:GTP binding"/>
    <property type="evidence" value="ECO:0007669"/>
    <property type="project" value="UniProtKB-KW"/>
</dbReference>
<dbReference type="FunFam" id="1.10.1520.10:FF:000001">
    <property type="entry name" value="Ribonuclease 3"/>
    <property type="match status" value="1"/>
</dbReference>
<dbReference type="PROSITE" id="PS50137">
    <property type="entry name" value="DS_RBD"/>
    <property type="match status" value="1"/>
</dbReference>
<dbReference type="CDD" id="cd22534">
    <property type="entry name" value="KH-II_Era"/>
    <property type="match status" value="1"/>
</dbReference>
<dbReference type="Pfam" id="PF01926">
    <property type="entry name" value="MMR_HSR1"/>
    <property type="match status" value="1"/>
</dbReference>
<evidence type="ECO:0000256" key="9">
    <source>
        <dbReference type="ARBA" id="ARBA00022884"/>
    </source>
</evidence>
<dbReference type="Gene3D" id="1.20.1440.120">
    <property type="entry name" value="Recombination protein O, C-terminal domain"/>
    <property type="match status" value="1"/>
</dbReference>
<dbReference type="SMART" id="SM00358">
    <property type="entry name" value="DSRM"/>
    <property type="match status" value="1"/>
</dbReference>
<dbReference type="InterPro" id="IPR027417">
    <property type="entry name" value="P-loop_NTPase"/>
</dbReference>
<dbReference type="InterPro" id="IPR030388">
    <property type="entry name" value="G_ERA_dom"/>
</dbReference>
<evidence type="ECO:0000259" key="17">
    <source>
        <dbReference type="PROSITE" id="PS51713"/>
    </source>
</evidence>
<dbReference type="NCBIfam" id="TIGR00436">
    <property type="entry name" value="era"/>
    <property type="match status" value="1"/>
</dbReference>
<dbReference type="InterPro" id="IPR037278">
    <property type="entry name" value="ARFGAP/RecO"/>
</dbReference>
<dbReference type="GO" id="GO:0006310">
    <property type="term" value="P:DNA recombination"/>
    <property type="evidence" value="ECO:0007669"/>
    <property type="project" value="UniProtKB-KW"/>
</dbReference>
<accession>A0A9P6RPT9</accession>
<evidence type="ECO:0000313" key="18">
    <source>
        <dbReference type="EMBL" id="KAG0323419.1"/>
    </source>
</evidence>
<keyword evidence="19" id="KW-1185">Reference proteome</keyword>
<comment type="caution">
    <text evidence="14">Lacks conserved residue(s) required for the propagation of feature annotation.</text>
</comment>
<dbReference type="SUPFAM" id="SSF54814">
    <property type="entry name" value="Prokaryotic type KH domain (KH-domain type II)"/>
    <property type="match status" value="1"/>
</dbReference>
<dbReference type="GO" id="GO:0000028">
    <property type="term" value="P:ribosomal small subunit assembly"/>
    <property type="evidence" value="ECO:0007669"/>
    <property type="project" value="TreeGrafter"/>
</dbReference>
<dbReference type="Proteomes" id="UP000823405">
    <property type="component" value="Unassembled WGS sequence"/>
</dbReference>
<dbReference type="Gene3D" id="3.30.300.20">
    <property type="match status" value="1"/>
</dbReference>
<dbReference type="GO" id="GO:0006281">
    <property type="term" value="P:DNA repair"/>
    <property type="evidence" value="ECO:0007669"/>
    <property type="project" value="InterPro"/>
</dbReference>
<evidence type="ECO:0000256" key="11">
    <source>
        <dbReference type="ARBA" id="ARBA00023172"/>
    </source>
</evidence>
<dbReference type="GO" id="GO:0030847">
    <property type="term" value="P:termination of RNA polymerase II transcription, exosome-dependent"/>
    <property type="evidence" value="ECO:0007669"/>
    <property type="project" value="UniProtKB-ARBA"/>
</dbReference>
<evidence type="ECO:0000256" key="4">
    <source>
        <dbReference type="ARBA" id="ARBA00021310"/>
    </source>
</evidence>
<dbReference type="HAMAP" id="MF_00104">
    <property type="entry name" value="RNase_III"/>
    <property type="match status" value="1"/>
</dbReference>
<dbReference type="Pfam" id="PF11967">
    <property type="entry name" value="RecO_N"/>
    <property type="match status" value="1"/>
</dbReference>